<keyword evidence="1" id="KW-0732">Signal</keyword>
<dbReference type="Proteomes" id="UP000534286">
    <property type="component" value="Unassembled WGS sequence"/>
</dbReference>
<dbReference type="AlphaFoldDB" id="A0A7W7S393"/>
<gene>
    <name evidence="2" type="ORF">FHR32_006799</name>
</gene>
<dbReference type="Gene3D" id="3.40.190.10">
    <property type="entry name" value="Periplasmic binding protein-like II"/>
    <property type="match status" value="2"/>
</dbReference>
<feature type="signal peptide" evidence="1">
    <location>
        <begin position="1"/>
        <end position="25"/>
    </location>
</feature>
<proteinExistence type="predicted"/>
<dbReference type="PANTHER" id="PTHR43649:SF14">
    <property type="entry name" value="BLR3389 PROTEIN"/>
    <property type="match status" value="1"/>
</dbReference>
<name>A0A7W7S393_9ACTN</name>
<dbReference type="Pfam" id="PF01547">
    <property type="entry name" value="SBP_bac_1"/>
    <property type="match status" value="1"/>
</dbReference>
<dbReference type="InterPro" id="IPR050490">
    <property type="entry name" value="Bact_solute-bd_prot1"/>
</dbReference>
<dbReference type="InterPro" id="IPR006059">
    <property type="entry name" value="SBP"/>
</dbReference>
<keyword evidence="2" id="KW-0762">Sugar transport</keyword>
<keyword evidence="3" id="KW-1185">Reference proteome</keyword>
<dbReference type="PROSITE" id="PS51257">
    <property type="entry name" value="PROKAR_LIPOPROTEIN"/>
    <property type="match status" value="1"/>
</dbReference>
<accession>A0A7W7S393</accession>
<comment type="caution">
    <text evidence="2">The sequence shown here is derived from an EMBL/GenBank/DDBJ whole genome shotgun (WGS) entry which is preliminary data.</text>
</comment>
<evidence type="ECO:0000256" key="1">
    <source>
        <dbReference type="SAM" id="SignalP"/>
    </source>
</evidence>
<dbReference type="SUPFAM" id="SSF53850">
    <property type="entry name" value="Periplasmic binding protein-like II"/>
    <property type="match status" value="1"/>
</dbReference>
<evidence type="ECO:0000313" key="3">
    <source>
        <dbReference type="Proteomes" id="UP000534286"/>
    </source>
</evidence>
<sequence>MRRAMVSSMVALAVAATLSACGDGAAEPGEGQAGRKEIEVLYKVEPTWPYLEKSLRAAKAQYEAAHKDVTIKLTPVQGNSEVYYTKLALLNRSAESAPDVYYHDTFQVNADVAAGKLAPLDDYLSKWPDWTSQFPDSVKQAAKAGDGKIYGVPISTDTRGLWYHKDVFAKAGLPVPWEPETWADVLTAARTIKQKVPDAIPFSMYSTKVHGEAATMQGFEMLLYGAPGGTLYDEAQKKWVTAGKAFTDSLAFINTIYREELGPRQADAQNPKLAGLATDEWFPAGKLGISLDGAWTSASWKETDPTPWPQWTEKIGWTPMPTQNGQEPGAVSMSGGWVMAMSSYAPNKQEAFDFITVATNKENSMAYSVGTGDLAVRKDVAADPKYSAGNPAVKFWTDLASVTHYRPAFEEYPKVSAEVQEAMEAMTSGSRTPEEAAKRYAEALPGVVGGADKIVTAP</sequence>
<keyword evidence="2" id="KW-0813">Transport</keyword>
<dbReference type="PANTHER" id="PTHR43649">
    <property type="entry name" value="ARABINOSE-BINDING PROTEIN-RELATED"/>
    <property type="match status" value="1"/>
</dbReference>
<evidence type="ECO:0000313" key="2">
    <source>
        <dbReference type="EMBL" id="MBB4942413.1"/>
    </source>
</evidence>
<feature type="chain" id="PRO_5031122559" evidence="1">
    <location>
        <begin position="26"/>
        <end position="458"/>
    </location>
</feature>
<protein>
    <submittedName>
        <fullName evidence="2">Multiple sugar transport system substrate-binding protein</fullName>
    </submittedName>
</protein>
<organism evidence="2 3">
    <name type="scientific">Streptosporangium album</name>
    <dbReference type="NCBI Taxonomy" id="47479"/>
    <lineage>
        <taxon>Bacteria</taxon>
        <taxon>Bacillati</taxon>
        <taxon>Actinomycetota</taxon>
        <taxon>Actinomycetes</taxon>
        <taxon>Streptosporangiales</taxon>
        <taxon>Streptosporangiaceae</taxon>
        <taxon>Streptosporangium</taxon>
    </lineage>
</organism>
<dbReference type="EMBL" id="JACHJU010000003">
    <property type="protein sequence ID" value="MBB4942413.1"/>
    <property type="molecule type" value="Genomic_DNA"/>
</dbReference>
<dbReference type="RefSeq" id="WP_184758375.1">
    <property type="nucleotide sequence ID" value="NZ_BAABEK010000012.1"/>
</dbReference>
<reference evidence="2 3" key="1">
    <citation type="submission" date="2020-08" db="EMBL/GenBank/DDBJ databases">
        <title>Sequencing the genomes of 1000 actinobacteria strains.</title>
        <authorList>
            <person name="Klenk H.-P."/>
        </authorList>
    </citation>
    <scope>NUCLEOTIDE SEQUENCE [LARGE SCALE GENOMIC DNA]</scope>
    <source>
        <strain evidence="2 3">DSM 43023</strain>
    </source>
</reference>